<organism evidence="2 3">
    <name type="scientific">Brevifollis gellanilyticus</name>
    <dbReference type="NCBI Taxonomy" id="748831"/>
    <lineage>
        <taxon>Bacteria</taxon>
        <taxon>Pseudomonadati</taxon>
        <taxon>Verrucomicrobiota</taxon>
        <taxon>Verrucomicrobiia</taxon>
        <taxon>Verrucomicrobiales</taxon>
        <taxon>Verrucomicrobiaceae</taxon>
    </lineage>
</organism>
<evidence type="ECO:0000313" key="2">
    <source>
        <dbReference type="EMBL" id="GEP42363.1"/>
    </source>
</evidence>
<dbReference type="AlphaFoldDB" id="A0A512M6L5"/>
<dbReference type="RefSeq" id="WP_146849965.1">
    <property type="nucleotide sequence ID" value="NZ_BKAG01000009.1"/>
</dbReference>
<comment type="caution">
    <text evidence="2">The sequence shown here is derived from an EMBL/GenBank/DDBJ whole genome shotgun (WGS) entry which is preliminary data.</text>
</comment>
<sequence length="261" mass="28875">MTKVLFILSAVIILVSAFFAYQNGREFTRVRTSVIALNNDVKKALDDANKIVNDVNGVVTNIGTVQGELDVEGEKVKSQKLKLAQIENDLKRDQDLLESNNKKLADLRQKLDKLPKGMKPETMVEEINSMKKSTAELQAQAELKKKDVVAEEEKMGQARKDYEEVVRKIEDRKKSFDRNSLVARVVAVNDAWGFVVIDAGQSSGINEATKLLVTRGTHTVGKLSIISVQGNRTVANILPETVASGMSIAPGDRVILENLYH</sequence>
<keyword evidence="1" id="KW-0175">Coiled coil</keyword>
<dbReference type="EMBL" id="BKAG01000009">
    <property type="protein sequence ID" value="GEP42363.1"/>
    <property type="molecule type" value="Genomic_DNA"/>
</dbReference>
<evidence type="ECO:0000313" key="3">
    <source>
        <dbReference type="Proteomes" id="UP000321577"/>
    </source>
</evidence>
<dbReference type="OrthoDB" id="199088at2"/>
<name>A0A512M6L5_9BACT</name>
<dbReference type="Proteomes" id="UP000321577">
    <property type="component" value="Unassembled WGS sequence"/>
</dbReference>
<accession>A0A512M6L5</accession>
<proteinExistence type="predicted"/>
<gene>
    <name evidence="2" type="ORF">BGE01nite_16540</name>
</gene>
<reference evidence="2 3" key="1">
    <citation type="submission" date="2019-07" db="EMBL/GenBank/DDBJ databases">
        <title>Whole genome shotgun sequence of Brevifollis gellanilyticus NBRC 108608.</title>
        <authorList>
            <person name="Hosoyama A."/>
            <person name="Uohara A."/>
            <person name="Ohji S."/>
            <person name="Ichikawa N."/>
        </authorList>
    </citation>
    <scope>NUCLEOTIDE SEQUENCE [LARGE SCALE GENOMIC DNA]</scope>
    <source>
        <strain evidence="2 3">NBRC 108608</strain>
    </source>
</reference>
<evidence type="ECO:0000256" key="1">
    <source>
        <dbReference type="SAM" id="Coils"/>
    </source>
</evidence>
<protein>
    <submittedName>
        <fullName evidence="2">Uncharacterized protein</fullName>
    </submittedName>
</protein>
<feature type="coiled-coil region" evidence="1">
    <location>
        <begin position="76"/>
        <end position="110"/>
    </location>
</feature>
<keyword evidence="3" id="KW-1185">Reference proteome</keyword>
<dbReference type="Gene3D" id="1.10.287.1490">
    <property type="match status" value="1"/>
</dbReference>